<dbReference type="InterPro" id="IPR013083">
    <property type="entry name" value="Znf_RING/FYVE/PHD"/>
</dbReference>
<keyword evidence="5" id="KW-1133">Transmembrane helix</keyword>
<protein>
    <recommendedName>
        <fullName evidence="6">RING-type domain-containing protein</fullName>
    </recommendedName>
</protein>
<keyword evidence="3" id="KW-0862">Zinc</keyword>
<name>A0A4U6U5T6_SETVI</name>
<dbReference type="InterPro" id="IPR044249">
    <property type="entry name" value="XERICO-like"/>
</dbReference>
<evidence type="ECO:0000256" key="2">
    <source>
        <dbReference type="ARBA" id="ARBA00022771"/>
    </source>
</evidence>
<dbReference type="Proteomes" id="UP000298652">
    <property type="component" value="Chromosome 6"/>
</dbReference>
<dbReference type="SMART" id="SM00744">
    <property type="entry name" value="RINGv"/>
    <property type="match status" value="1"/>
</dbReference>
<dbReference type="OMA" id="DNSHVEC"/>
<feature type="domain" description="RING-type" evidence="6">
    <location>
        <begin position="104"/>
        <end position="146"/>
    </location>
</feature>
<dbReference type="PANTHER" id="PTHR47258">
    <property type="match status" value="1"/>
</dbReference>
<evidence type="ECO:0000313" key="8">
    <source>
        <dbReference type="Proteomes" id="UP000298652"/>
    </source>
</evidence>
<dbReference type="AlphaFoldDB" id="A0A4U6U5T6"/>
<feature type="transmembrane region" description="Helical" evidence="5">
    <location>
        <begin position="16"/>
        <end position="42"/>
    </location>
</feature>
<keyword evidence="5" id="KW-0812">Transmembrane</keyword>
<accession>A0A4U6U5T6</accession>
<keyword evidence="8" id="KW-1185">Reference proteome</keyword>
<evidence type="ECO:0000256" key="1">
    <source>
        <dbReference type="ARBA" id="ARBA00022723"/>
    </source>
</evidence>
<dbReference type="EMBL" id="CM016557">
    <property type="protein sequence ID" value="TKW10928.1"/>
    <property type="molecule type" value="Genomic_DNA"/>
</dbReference>
<dbReference type="SMART" id="SM00184">
    <property type="entry name" value="RING"/>
    <property type="match status" value="1"/>
</dbReference>
<evidence type="ECO:0000259" key="6">
    <source>
        <dbReference type="PROSITE" id="PS50089"/>
    </source>
</evidence>
<dbReference type="GO" id="GO:0008270">
    <property type="term" value="F:zinc ion binding"/>
    <property type="evidence" value="ECO:0007669"/>
    <property type="project" value="UniProtKB-KW"/>
</dbReference>
<evidence type="ECO:0000256" key="5">
    <source>
        <dbReference type="SAM" id="Phobius"/>
    </source>
</evidence>
<organism evidence="7 8">
    <name type="scientific">Setaria viridis</name>
    <name type="common">Green bristlegrass</name>
    <name type="synonym">Setaria italica subsp. viridis</name>
    <dbReference type="NCBI Taxonomy" id="4556"/>
    <lineage>
        <taxon>Eukaryota</taxon>
        <taxon>Viridiplantae</taxon>
        <taxon>Streptophyta</taxon>
        <taxon>Embryophyta</taxon>
        <taxon>Tracheophyta</taxon>
        <taxon>Spermatophyta</taxon>
        <taxon>Magnoliopsida</taxon>
        <taxon>Liliopsida</taxon>
        <taxon>Poales</taxon>
        <taxon>Poaceae</taxon>
        <taxon>PACMAD clade</taxon>
        <taxon>Panicoideae</taxon>
        <taxon>Panicodae</taxon>
        <taxon>Paniceae</taxon>
        <taxon>Cenchrinae</taxon>
        <taxon>Setaria</taxon>
    </lineage>
</organism>
<gene>
    <name evidence="7" type="ORF">SEVIR_6G200900v2</name>
</gene>
<keyword evidence="5" id="KW-0472">Membrane</keyword>
<evidence type="ECO:0000256" key="3">
    <source>
        <dbReference type="ARBA" id="ARBA00022833"/>
    </source>
</evidence>
<evidence type="ECO:0000256" key="4">
    <source>
        <dbReference type="PROSITE-ProRule" id="PRU00175"/>
    </source>
</evidence>
<dbReference type="InterPro" id="IPR011016">
    <property type="entry name" value="Znf_RING-CH"/>
</dbReference>
<dbReference type="CDD" id="cd16448">
    <property type="entry name" value="RING-H2"/>
    <property type="match status" value="1"/>
</dbReference>
<dbReference type="Gene3D" id="3.30.40.10">
    <property type="entry name" value="Zinc/RING finger domain, C3HC4 (zinc finger)"/>
    <property type="match status" value="1"/>
</dbReference>
<dbReference type="SUPFAM" id="SSF57850">
    <property type="entry name" value="RING/U-box"/>
    <property type="match status" value="1"/>
</dbReference>
<proteinExistence type="predicted"/>
<keyword evidence="2 4" id="KW-0863">Zinc-finger</keyword>
<evidence type="ECO:0000313" key="7">
    <source>
        <dbReference type="EMBL" id="TKW10928.1"/>
    </source>
</evidence>
<dbReference type="PROSITE" id="PS50089">
    <property type="entry name" value="ZF_RING_2"/>
    <property type="match status" value="1"/>
</dbReference>
<keyword evidence="1" id="KW-0479">Metal-binding</keyword>
<sequence length="169" mass="18265">MGISSMPAPKDSLMGFVLYNTAVSVAILAGLVRAALVFLGLAAPSPWEWEGLATDDHHHHHRPVVSITPTGPSLADRFRSRFRPSRFGRRRGGVGGGAGAAADCRVCLARFEPESVVNRLPCGHLFHRACLETWLDYDHATCPLCRLRLLPPADDDYPALAAAGPAVRF</sequence>
<reference evidence="7" key="1">
    <citation type="submission" date="2019-03" db="EMBL/GenBank/DDBJ databases">
        <title>WGS assembly of Setaria viridis.</title>
        <authorList>
            <person name="Huang P."/>
            <person name="Jenkins J."/>
            <person name="Grimwood J."/>
            <person name="Barry K."/>
            <person name="Healey A."/>
            <person name="Mamidi S."/>
            <person name="Sreedasyam A."/>
            <person name="Shu S."/>
            <person name="Feldman M."/>
            <person name="Wu J."/>
            <person name="Yu Y."/>
            <person name="Chen C."/>
            <person name="Johnson J."/>
            <person name="Rokhsar D."/>
            <person name="Baxter I."/>
            <person name="Schmutz J."/>
            <person name="Brutnell T."/>
            <person name="Kellogg E."/>
        </authorList>
    </citation>
    <scope>NUCLEOTIDE SEQUENCE [LARGE SCALE GENOMIC DNA]</scope>
</reference>
<dbReference type="InterPro" id="IPR001841">
    <property type="entry name" value="Znf_RING"/>
</dbReference>
<dbReference type="PANTHER" id="PTHR47258:SF1">
    <property type="entry name" value="E3 UBIQUITIN-PROTEIN LIGASE XERICO-RELATED"/>
    <property type="match status" value="1"/>
</dbReference>
<dbReference type="Pfam" id="PF13639">
    <property type="entry name" value="zf-RING_2"/>
    <property type="match status" value="1"/>
</dbReference>
<dbReference type="Gramene" id="TKW10928">
    <property type="protein sequence ID" value="TKW10928"/>
    <property type="gene ID" value="SEVIR_6G200900v2"/>
</dbReference>